<protein>
    <submittedName>
        <fullName evidence="3">Protein FAM117B</fullName>
    </submittedName>
</protein>
<feature type="compositionally biased region" description="Polar residues" evidence="2">
    <location>
        <begin position="68"/>
        <end position="78"/>
    </location>
</feature>
<accession>A0A2B4SH76</accession>
<gene>
    <name evidence="3" type="primary">Fam117b</name>
    <name evidence="3" type="ORF">AWC38_SpisGene6842</name>
</gene>
<dbReference type="InterPro" id="IPR026642">
    <property type="entry name" value="Glcci1/FAM117"/>
</dbReference>
<dbReference type="AlphaFoldDB" id="A0A2B4SH76"/>
<feature type="compositionally biased region" description="Low complexity" evidence="2">
    <location>
        <begin position="325"/>
        <end position="339"/>
    </location>
</feature>
<dbReference type="Pfam" id="PF15388">
    <property type="entry name" value="FAM117"/>
    <property type="match status" value="1"/>
</dbReference>
<dbReference type="OrthoDB" id="10037581at2759"/>
<dbReference type="EMBL" id="LSMT01000083">
    <property type="protein sequence ID" value="PFX28423.1"/>
    <property type="molecule type" value="Genomic_DNA"/>
</dbReference>
<dbReference type="STRING" id="50429.A0A2B4SH76"/>
<feature type="compositionally biased region" description="Low complexity" evidence="2">
    <location>
        <begin position="132"/>
        <end position="145"/>
    </location>
</feature>
<comment type="caution">
    <text evidence="3">The sequence shown here is derived from an EMBL/GenBank/DDBJ whole genome shotgun (WGS) entry which is preliminary data.</text>
</comment>
<dbReference type="PANTHER" id="PTHR14972">
    <property type="entry name" value="AGAP011572-PA"/>
    <property type="match status" value="1"/>
</dbReference>
<organism evidence="3 4">
    <name type="scientific">Stylophora pistillata</name>
    <name type="common">Smooth cauliflower coral</name>
    <dbReference type="NCBI Taxonomy" id="50429"/>
    <lineage>
        <taxon>Eukaryota</taxon>
        <taxon>Metazoa</taxon>
        <taxon>Cnidaria</taxon>
        <taxon>Anthozoa</taxon>
        <taxon>Hexacorallia</taxon>
        <taxon>Scleractinia</taxon>
        <taxon>Astrocoeniina</taxon>
        <taxon>Pocilloporidae</taxon>
        <taxon>Stylophora</taxon>
    </lineage>
</organism>
<name>A0A2B4SH76_STYPI</name>
<sequence>MLARGLNAYSTTTGVIGGYCGSRKLDKTFSVFRDEMASQPSQRPRRNASPASSSKLQPMRATLPFSLISPTNPSTTRGNGLRRPSPSSSPVHGNENGLKHRRSSPETRGSPEHRRSPSSPSSSSKGERSKLSKTSSSSIRRTSSLDAISPYMSGQWPKDVGNYGPSVCHKSTQTPVWEEGDSEDNLGTRNKRSNSLGSGDQKIKEKLKQHLQRTKQGSKSSHTYGRQSPLHGDHTAIPASRLPQSIPISIPLGPRPSEGPQKRSLEGLNSEIQKIVLKDAPIERTTEHVPDGRKAPVFEVLSGASFRTVDNQTQTPFSNQEGHDSSGSGNSSSRSHSASPTYPIMAGATDSRPSSRCSSGGAADAEENVSPELPTGGPKYASSPKPNNSYLFAREPPDGAEKVPLHVEDTDKSASPQIYGPDKSKVKVLTISKGSAFTAFSLPTLPSLPKMAVTSPVSGNQQLPQVEASQ</sequence>
<reference evidence="4" key="1">
    <citation type="journal article" date="2017" name="bioRxiv">
        <title>Comparative analysis of the genomes of Stylophora pistillata and Acropora digitifera provides evidence for extensive differences between species of corals.</title>
        <authorList>
            <person name="Voolstra C.R."/>
            <person name="Li Y."/>
            <person name="Liew Y.J."/>
            <person name="Baumgarten S."/>
            <person name="Zoccola D."/>
            <person name="Flot J.-F."/>
            <person name="Tambutte S."/>
            <person name="Allemand D."/>
            <person name="Aranda M."/>
        </authorList>
    </citation>
    <scope>NUCLEOTIDE SEQUENCE [LARGE SCALE GENOMIC DNA]</scope>
</reference>
<keyword evidence="4" id="KW-1185">Reference proteome</keyword>
<feature type="compositionally biased region" description="Basic and acidic residues" evidence="2">
    <location>
        <begin position="395"/>
        <end position="412"/>
    </location>
</feature>
<proteinExistence type="predicted"/>
<feature type="compositionally biased region" description="Basic and acidic residues" evidence="2">
    <location>
        <begin position="276"/>
        <end position="296"/>
    </location>
</feature>
<feature type="compositionally biased region" description="Polar residues" evidence="2">
    <location>
        <begin position="185"/>
        <end position="198"/>
    </location>
</feature>
<dbReference type="Proteomes" id="UP000225706">
    <property type="component" value="Unassembled WGS sequence"/>
</dbReference>
<evidence type="ECO:0000256" key="1">
    <source>
        <dbReference type="ARBA" id="ARBA00022553"/>
    </source>
</evidence>
<evidence type="ECO:0000313" key="3">
    <source>
        <dbReference type="EMBL" id="PFX28423.1"/>
    </source>
</evidence>
<feature type="region of interest" description="Disordered" evidence="2">
    <location>
        <begin position="35"/>
        <end position="423"/>
    </location>
</feature>
<feature type="compositionally biased region" description="Polar residues" evidence="2">
    <location>
        <begin position="214"/>
        <end position="226"/>
    </location>
</feature>
<evidence type="ECO:0000313" key="4">
    <source>
        <dbReference type="Proteomes" id="UP000225706"/>
    </source>
</evidence>
<feature type="compositionally biased region" description="Polar residues" evidence="2">
    <location>
        <begin position="308"/>
        <end position="320"/>
    </location>
</feature>
<keyword evidence="1" id="KW-0597">Phosphoprotein</keyword>
<feature type="compositionally biased region" description="Basic and acidic residues" evidence="2">
    <location>
        <begin position="103"/>
        <end position="115"/>
    </location>
</feature>
<feature type="compositionally biased region" description="Low complexity" evidence="2">
    <location>
        <begin position="38"/>
        <end position="54"/>
    </location>
</feature>
<evidence type="ECO:0000256" key="2">
    <source>
        <dbReference type="SAM" id="MobiDB-lite"/>
    </source>
</evidence>
<dbReference type="PANTHER" id="PTHR14972:SF8">
    <property type="entry name" value="GLUCOCORTICOID-INDUCED TRANSCRIPT 1 PROTEIN-LIKE ISOFORM X1"/>
    <property type="match status" value="1"/>
</dbReference>